<sequence length="84" mass="10041">MSKNWRDIRKGGRKQFVLIYSLTLSLPLVMDYYIIKFFLRSYKLETSFMELLGVWVICLFLGSLFSLYAWRKMESWVEQGSGRV</sequence>
<comment type="caution">
    <text evidence="2">The sequence shown here is derived from an EMBL/GenBank/DDBJ whole genome shotgun (WGS) entry which is preliminary data.</text>
</comment>
<keyword evidence="1" id="KW-1133">Transmembrane helix</keyword>
<name>A0ABW4LVL6_9BACI</name>
<evidence type="ECO:0000313" key="3">
    <source>
        <dbReference type="Proteomes" id="UP001597214"/>
    </source>
</evidence>
<evidence type="ECO:0000313" key="2">
    <source>
        <dbReference type="EMBL" id="MFD1738175.1"/>
    </source>
</evidence>
<organism evidence="2 3">
    <name type="scientific">Bacillus salitolerans</name>
    <dbReference type="NCBI Taxonomy" id="1437434"/>
    <lineage>
        <taxon>Bacteria</taxon>
        <taxon>Bacillati</taxon>
        <taxon>Bacillota</taxon>
        <taxon>Bacilli</taxon>
        <taxon>Bacillales</taxon>
        <taxon>Bacillaceae</taxon>
        <taxon>Bacillus</taxon>
    </lineage>
</organism>
<gene>
    <name evidence="2" type="ORF">ACFSCX_16735</name>
</gene>
<reference evidence="3" key="1">
    <citation type="journal article" date="2019" name="Int. J. Syst. Evol. Microbiol.">
        <title>The Global Catalogue of Microorganisms (GCM) 10K type strain sequencing project: providing services to taxonomists for standard genome sequencing and annotation.</title>
        <authorList>
            <consortium name="The Broad Institute Genomics Platform"/>
            <consortium name="The Broad Institute Genome Sequencing Center for Infectious Disease"/>
            <person name="Wu L."/>
            <person name="Ma J."/>
        </authorList>
    </citation>
    <scope>NUCLEOTIDE SEQUENCE [LARGE SCALE GENOMIC DNA]</scope>
    <source>
        <strain evidence="3">CCUG 49339</strain>
    </source>
</reference>
<keyword evidence="1" id="KW-0812">Transmembrane</keyword>
<evidence type="ECO:0000256" key="1">
    <source>
        <dbReference type="SAM" id="Phobius"/>
    </source>
</evidence>
<dbReference type="RefSeq" id="WP_377929389.1">
    <property type="nucleotide sequence ID" value="NZ_JBHUEM010000039.1"/>
</dbReference>
<feature type="transmembrane region" description="Helical" evidence="1">
    <location>
        <begin position="16"/>
        <end position="35"/>
    </location>
</feature>
<keyword evidence="3" id="KW-1185">Reference proteome</keyword>
<keyword evidence="1" id="KW-0472">Membrane</keyword>
<dbReference type="EMBL" id="JBHUEM010000039">
    <property type="protein sequence ID" value="MFD1738175.1"/>
    <property type="molecule type" value="Genomic_DNA"/>
</dbReference>
<accession>A0ABW4LVL6</accession>
<proteinExistence type="predicted"/>
<protein>
    <submittedName>
        <fullName evidence="2">Uncharacterized protein</fullName>
    </submittedName>
</protein>
<dbReference type="Proteomes" id="UP001597214">
    <property type="component" value="Unassembled WGS sequence"/>
</dbReference>
<feature type="transmembrane region" description="Helical" evidence="1">
    <location>
        <begin position="47"/>
        <end position="70"/>
    </location>
</feature>